<organism evidence="1 2">
    <name type="scientific">Ascochyta lentis</name>
    <dbReference type="NCBI Taxonomy" id="205686"/>
    <lineage>
        <taxon>Eukaryota</taxon>
        <taxon>Fungi</taxon>
        <taxon>Dikarya</taxon>
        <taxon>Ascomycota</taxon>
        <taxon>Pezizomycotina</taxon>
        <taxon>Dothideomycetes</taxon>
        <taxon>Pleosporomycetidae</taxon>
        <taxon>Pleosporales</taxon>
        <taxon>Pleosporineae</taxon>
        <taxon>Didymellaceae</taxon>
        <taxon>Ascochyta</taxon>
    </lineage>
</organism>
<keyword evidence="2" id="KW-1185">Reference proteome</keyword>
<dbReference type="Proteomes" id="UP000651452">
    <property type="component" value="Unassembled WGS sequence"/>
</dbReference>
<evidence type="ECO:0000313" key="1">
    <source>
        <dbReference type="EMBL" id="KAF9691709.1"/>
    </source>
</evidence>
<protein>
    <submittedName>
        <fullName evidence="1">Uncharacterized protein</fullName>
    </submittedName>
</protein>
<dbReference type="OrthoDB" id="3799742at2759"/>
<comment type="caution">
    <text evidence="1">The sequence shown here is derived from an EMBL/GenBank/DDBJ whole genome shotgun (WGS) entry which is preliminary data.</text>
</comment>
<reference evidence="1" key="2">
    <citation type="submission" date="2020-09" db="EMBL/GenBank/DDBJ databases">
        <title>Reference genome assembly for Australian Ascochyta lentis isolate Al4.</title>
        <authorList>
            <person name="Lee R.C."/>
            <person name="Farfan-Caceres L.M."/>
            <person name="Debler J.W."/>
            <person name="Williams A.H."/>
            <person name="Henares B.M."/>
        </authorList>
    </citation>
    <scope>NUCLEOTIDE SEQUENCE</scope>
    <source>
        <strain evidence="1">Al4</strain>
    </source>
</reference>
<gene>
    <name evidence="1" type="ORF">EKO04_010196</name>
</gene>
<dbReference type="AlphaFoldDB" id="A0A8H7IVA9"/>
<dbReference type="EMBL" id="RZGK01000020">
    <property type="protein sequence ID" value="KAF9691709.1"/>
    <property type="molecule type" value="Genomic_DNA"/>
</dbReference>
<evidence type="ECO:0000313" key="2">
    <source>
        <dbReference type="Proteomes" id="UP000651452"/>
    </source>
</evidence>
<reference evidence="1" key="1">
    <citation type="submission" date="2018-12" db="EMBL/GenBank/DDBJ databases">
        <authorList>
            <person name="Syme R.A."/>
            <person name="Farfan-Caceres L."/>
            <person name="Lichtenzveig J."/>
        </authorList>
    </citation>
    <scope>NUCLEOTIDE SEQUENCE</scope>
    <source>
        <strain evidence="1">Al4</strain>
    </source>
</reference>
<name>A0A8H7IVA9_9PLEO</name>
<sequence length="107" mass="12152">MSDTDSSTSSLDRIAHLKAECLREASNVTALKGRRLVVVLRRSSENEGEYYCALRGQSDGRYLKLWMEKHKTYPSHVEALEAYLRFVRRMRNGCSLFGAVPQGGRRG</sequence>
<proteinExistence type="predicted"/>
<accession>A0A8H7IVA9</accession>